<sequence>VVALATLSHELHHGYWQPSKWSADISPTRITATIFTKRCIAVKSSTYNSPRSLMWRIHGICFRRSVPSLQTDQYHHYKKQILGSQEDIKYMHKMDLGCIQILISCPQLIP</sequence>
<organism evidence="1 2">
    <name type="scientific">Triticum urartu</name>
    <name type="common">Red wild einkorn</name>
    <name type="synonym">Crithodium urartu</name>
    <dbReference type="NCBI Taxonomy" id="4572"/>
    <lineage>
        <taxon>Eukaryota</taxon>
        <taxon>Viridiplantae</taxon>
        <taxon>Streptophyta</taxon>
        <taxon>Embryophyta</taxon>
        <taxon>Tracheophyta</taxon>
        <taxon>Spermatophyta</taxon>
        <taxon>Magnoliopsida</taxon>
        <taxon>Liliopsida</taxon>
        <taxon>Poales</taxon>
        <taxon>Poaceae</taxon>
        <taxon>BOP clade</taxon>
        <taxon>Pooideae</taxon>
        <taxon>Triticodae</taxon>
        <taxon>Triticeae</taxon>
        <taxon>Triticinae</taxon>
        <taxon>Triticum</taxon>
    </lineage>
</organism>
<accession>A0A8R7QNM4</accession>
<dbReference type="AlphaFoldDB" id="A0A8R7QNM4"/>
<dbReference type="EnsemblPlants" id="TuG1812G0600002029.01.T01">
    <property type="protein sequence ID" value="TuG1812G0600002029.01.T01"/>
    <property type="gene ID" value="TuG1812G0600002029.01"/>
</dbReference>
<keyword evidence="2" id="KW-1185">Reference proteome</keyword>
<evidence type="ECO:0000313" key="1">
    <source>
        <dbReference type="EnsemblPlants" id="TuG1812G0600002029.01.T01"/>
    </source>
</evidence>
<reference evidence="1" key="2">
    <citation type="submission" date="2018-03" db="EMBL/GenBank/DDBJ databases">
        <title>The Triticum urartu genome reveals the dynamic nature of wheat genome evolution.</title>
        <authorList>
            <person name="Ling H."/>
            <person name="Ma B."/>
            <person name="Shi X."/>
            <person name="Liu H."/>
            <person name="Dong L."/>
            <person name="Sun H."/>
            <person name="Cao Y."/>
            <person name="Gao Q."/>
            <person name="Zheng S."/>
            <person name="Li Y."/>
            <person name="Yu Y."/>
            <person name="Du H."/>
            <person name="Qi M."/>
            <person name="Li Y."/>
            <person name="Yu H."/>
            <person name="Cui Y."/>
            <person name="Wang N."/>
            <person name="Chen C."/>
            <person name="Wu H."/>
            <person name="Zhao Y."/>
            <person name="Zhang J."/>
            <person name="Li Y."/>
            <person name="Zhou W."/>
            <person name="Zhang B."/>
            <person name="Hu W."/>
            <person name="Eijk M."/>
            <person name="Tang J."/>
            <person name="Witsenboer H."/>
            <person name="Zhao S."/>
            <person name="Li Z."/>
            <person name="Zhang A."/>
            <person name="Wang D."/>
            <person name="Liang C."/>
        </authorList>
    </citation>
    <scope>NUCLEOTIDE SEQUENCE [LARGE SCALE GENOMIC DNA]</scope>
    <source>
        <strain evidence="1">cv. G1812</strain>
    </source>
</reference>
<reference evidence="1" key="3">
    <citation type="submission" date="2022-06" db="UniProtKB">
        <authorList>
            <consortium name="EnsemblPlants"/>
        </authorList>
    </citation>
    <scope>IDENTIFICATION</scope>
</reference>
<reference evidence="2" key="1">
    <citation type="journal article" date="2013" name="Nature">
        <title>Draft genome of the wheat A-genome progenitor Triticum urartu.</title>
        <authorList>
            <person name="Ling H.Q."/>
            <person name="Zhao S."/>
            <person name="Liu D."/>
            <person name="Wang J."/>
            <person name="Sun H."/>
            <person name="Zhang C."/>
            <person name="Fan H."/>
            <person name="Li D."/>
            <person name="Dong L."/>
            <person name="Tao Y."/>
            <person name="Gao C."/>
            <person name="Wu H."/>
            <person name="Li Y."/>
            <person name="Cui Y."/>
            <person name="Guo X."/>
            <person name="Zheng S."/>
            <person name="Wang B."/>
            <person name="Yu K."/>
            <person name="Liang Q."/>
            <person name="Yang W."/>
            <person name="Lou X."/>
            <person name="Chen J."/>
            <person name="Feng M."/>
            <person name="Jian J."/>
            <person name="Zhang X."/>
            <person name="Luo G."/>
            <person name="Jiang Y."/>
            <person name="Liu J."/>
            <person name="Wang Z."/>
            <person name="Sha Y."/>
            <person name="Zhang B."/>
            <person name="Wu H."/>
            <person name="Tang D."/>
            <person name="Shen Q."/>
            <person name="Xue P."/>
            <person name="Zou S."/>
            <person name="Wang X."/>
            <person name="Liu X."/>
            <person name="Wang F."/>
            <person name="Yang Y."/>
            <person name="An X."/>
            <person name="Dong Z."/>
            <person name="Zhang K."/>
            <person name="Zhang X."/>
            <person name="Luo M.C."/>
            <person name="Dvorak J."/>
            <person name="Tong Y."/>
            <person name="Wang J."/>
            <person name="Yang H."/>
            <person name="Li Z."/>
            <person name="Wang D."/>
            <person name="Zhang A."/>
            <person name="Wang J."/>
        </authorList>
    </citation>
    <scope>NUCLEOTIDE SEQUENCE</scope>
    <source>
        <strain evidence="2">cv. G1812</strain>
    </source>
</reference>
<protein>
    <submittedName>
        <fullName evidence="1">Uncharacterized protein</fullName>
    </submittedName>
</protein>
<evidence type="ECO:0000313" key="2">
    <source>
        <dbReference type="Proteomes" id="UP000015106"/>
    </source>
</evidence>
<dbReference type="Gramene" id="TuG1812G0600002029.01.T01">
    <property type="protein sequence ID" value="TuG1812G0600002029.01.T01"/>
    <property type="gene ID" value="TuG1812G0600002029.01"/>
</dbReference>
<proteinExistence type="predicted"/>
<name>A0A8R7QNM4_TRIUA</name>
<dbReference type="Proteomes" id="UP000015106">
    <property type="component" value="Chromosome 6"/>
</dbReference>